<reference evidence="2 3" key="1">
    <citation type="submission" date="2019-06" db="EMBL/GenBank/DDBJ databases">
        <title>Genome sequence of Deinococcus radiopugnans ATCC 19172.</title>
        <authorList>
            <person name="Maclea K.S."/>
            <person name="Maynard C.R."/>
        </authorList>
    </citation>
    <scope>NUCLEOTIDE SEQUENCE [LARGE SCALE GENOMIC DNA]</scope>
    <source>
        <strain evidence="2 3">ATCC 19172</strain>
    </source>
</reference>
<gene>
    <name evidence="2" type="ORF">FHR04_05790</name>
    <name evidence="1" type="ORF">HNQ04_002090</name>
</gene>
<dbReference type="OrthoDB" id="73798at2"/>
<accession>A0A5C4Y8Q5</accession>
<dbReference type="RefSeq" id="WP_139401512.1">
    <property type="nucleotide sequence ID" value="NZ_JACHEW010000009.1"/>
</dbReference>
<sequence length="123" mass="13242">MKRPDLTAARLEATSALGRGAERTLTQLEAAGLVVVRLADLPPAEAITRTLQDVELVAVQGWQPPYRLTVAHGAGETLDVHALRTAVPDIREAATLAQVMGLRLDVEVDEGEGLLLRAWTVEK</sequence>
<proteinExistence type="predicted"/>
<evidence type="ECO:0000313" key="1">
    <source>
        <dbReference type="EMBL" id="MBB6016835.1"/>
    </source>
</evidence>
<dbReference type="Proteomes" id="UP000629870">
    <property type="component" value="Unassembled WGS sequence"/>
</dbReference>
<evidence type="ECO:0000313" key="4">
    <source>
        <dbReference type="Proteomes" id="UP000629870"/>
    </source>
</evidence>
<evidence type="ECO:0000313" key="2">
    <source>
        <dbReference type="EMBL" id="TNM71878.1"/>
    </source>
</evidence>
<dbReference type="Proteomes" id="UP000313988">
    <property type="component" value="Unassembled WGS sequence"/>
</dbReference>
<dbReference type="EMBL" id="VDMO01000005">
    <property type="protein sequence ID" value="TNM71878.1"/>
    <property type="molecule type" value="Genomic_DNA"/>
</dbReference>
<reference evidence="1 4" key="2">
    <citation type="submission" date="2020-08" db="EMBL/GenBank/DDBJ databases">
        <title>Genomic Encyclopedia of Type Strains, Phase IV (KMG-IV): sequencing the most valuable type-strain genomes for metagenomic binning, comparative biology and taxonomic classification.</title>
        <authorList>
            <person name="Goeker M."/>
        </authorList>
    </citation>
    <scope>NUCLEOTIDE SEQUENCE [LARGE SCALE GENOMIC DNA]</scope>
    <source>
        <strain evidence="1 4">DSM 12027</strain>
    </source>
</reference>
<keyword evidence="4" id="KW-1185">Reference proteome</keyword>
<dbReference type="EMBL" id="JACHEW010000009">
    <property type="protein sequence ID" value="MBB6016835.1"/>
    <property type="molecule type" value="Genomic_DNA"/>
</dbReference>
<organism evidence="2 3">
    <name type="scientific">Deinococcus radiopugnans ATCC 19172</name>
    <dbReference type="NCBI Taxonomy" id="585398"/>
    <lineage>
        <taxon>Bacteria</taxon>
        <taxon>Thermotogati</taxon>
        <taxon>Deinococcota</taxon>
        <taxon>Deinococci</taxon>
        <taxon>Deinococcales</taxon>
        <taxon>Deinococcaceae</taxon>
        <taxon>Deinococcus</taxon>
    </lineage>
</organism>
<name>A0A5C4Y8Q5_9DEIO</name>
<protein>
    <submittedName>
        <fullName evidence="2">Uncharacterized protein</fullName>
    </submittedName>
</protein>
<dbReference type="AlphaFoldDB" id="A0A5C4Y8Q5"/>
<comment type="caution">
    <text evidence="2">The sequence shown here is derived from an EMBL/GenBank/DDBJ whole genome shotgun (WGS) entry which is preliminary data.</text>
</comment>
<evidence type="ECO:0000313" key="3">
    <source>
        <dbReference type="Proteomes" id="UP000313988"/>
    </source>
</evidence>